<keyword evidence="1" id="KW-0812">Transmembrane</keyword>
<dbReference type="EMBL" id="MCGE01000054">
    <property type="protein sequence ID" value="ORZ02084.1"/>
    <property type="molecule type" value="Genomic_DNA"/>
</dbReference>
<reference evidence="2 3" key="1">
    <citation type="submission" date="2016-07" db="EMBL/GenBank/DDBJ databases">
        <title>Pervasive Adenine N6-methylation of Active Genes in Fungi.</title>
        <authorList>
            <consortium name="DOE Joint Genome Institute"/>
            <person name="Mondo S.J."/>
            <person name="Dannebaum R.O."/>
            <person name="Kuo R.C."/>
            <person name="Labutti K."/>
            <person name="Haridas S."/>
            <person name="Kuo A."/>
            <person name="Salamov A."/>
            <person name="Ahrendt S.R."/>
            <person name="Lipzen A."/>
            <person name="Sullivan W."/>
            <person name="Andreopoulos W.B."/>
            <person name="Clum A."/>
            <person name="Lindquist E."/>
            <person name="Daum C."/>
            <person name="Ramamoorthy G.K."/>
            <person name="Gryganskyi A."/>
            <person name="Culley D."/>
            <person name="Magnuson J.K."/>
            <person name="James T.Y."/>
            <person name="O'Malley M.A."/>
            <person name="Stajich J.E."/>
            <person name="Spatafora J.W."/>
            <person name="Visel A."/>
            <person name="Grigoriev I.V."/>
        </authorList>
    </citation>
    <scope>NUCLEOTIDE SEQUENCE [LARGE SCALE GENOMIC DNA]</scope>
    <source>
        <strain evidence="2 3">NRRL 1336</strain>
    </source>
</reference>
<accession>A0A1X2HRI9</accession>
<name>A0A1X2HRI9_9FUNG</name>
<feature type="transmembrane region" description="Helical" evidence="1">
    <location>
        <begin position="28"/>
        <end position="49"/>
    </location>
</feature>
<comment type="caution">
    <text evidence="2">The sequence shown here is derived from an EMBL/GenBank/DDBJ whole genome shotgun (WGS) entry which is preliminary data.</text>
</comment>
<gene>
    <name evidence="2" type="ORF">BCR42DRAFT_429589</name>
</gene>
<proteinExistence type="predicted"/>
<keyword evidence="1" id="KW-0472">Membrane</keyword>
<sequence length="50" mass="5820">MGVFYYFFYWFGKPIAGITTFGRLSRRFFSGFICFFSGMEGLFCVCMGIL</sequence>
<keyword evidence="3" id="KW-1185">Reference proteome</keyword>
<keyword evidence="1" id="KW-1133">Transmembrane helix</keyword>
<evidence type="ECO:0000313" key="3">
    <source>
        <dbReference type="Proteomes" id="UP000193560"/>
    </source>
</evidence>
<dbReference type="AlphaFoldDB" id="A0A1X2HRI9"/>
<dbReference type="Proteomes" id="UP000193560">
    <property type="component" value="Unassembled WGS sequence"/>
</dbReference>
<protein>
    <submittedName>
        <fullName evidence="2">Uncharacterized protein</fullName>
    </submittedName>
</protein>
<organism evidence="2 3">
    <name type="scientific">Absidia repens</name>
    <dbReference type="NCBI Taxonomy" id="90262"/>
    <lineage>
        <taxon>Eukaryota</taxon>
        <taxon>Fungi</taxon>
        <taxon>Fungi incertae sedis</taxon>
        <taxon>Mucoromycota</taxon>
        <taxon>Mucoromycotina</taxon>
        <taxon>Mucoromycetes</taxon>
        <taxon>Mucorales</taxon>
        <taxon>Cunninghamellaceae</taxon>
        <taxon>Absidia</taxon>
    </lineage>
</organism>
<evidence type="ECO:0000313" key="2">
    <source>
        <dbReference type="EMBL" id="ORZ02084.1"/>
    </source>
</evidence>
<feature type="non-terminal residue" evidence="2">
    <location>
        <position position="50"/>
    </location>
</feature>
<evidence type="ECO:0000256" key="1">
    <source>
        <dbReference type="SAM" id="Phobius"/>
    </source>
</evidence>